<evidence type="ECO:0000313" key="2">
    <source>
        <dbReference type="EMBL" id="KAG7366176.1"/>
    </source>
</evidence>
<dbReference type="EMBL" id="JAGRRH010000046">
    <property type="protein sequence ID" value="KAG7338881.1"/>
    <property type="molecule type" value="Genomic_DNA"/>
</dbReference>
<reference evidence="1" key="1">
    <citation type="journal article" date="2021" name="Sci. Rep.">
        <title>Diploid genomic architecture of Nitzschia inconspicua, an elite biomass production diatom.</title>
        <authorList>
            <person name="Oliver A."/>
            <person name="Podell S."/>
            <person name="Pinowska A."/>
            <person name="Traller J.C."/>
            <person name="Smith S.R."/>
            <person name="McClure R."/>
            <person name="Beliaev A."/>
            <person name="Bohutskyi P."/>
            <person name="Hill E.A."/>
            <person name="Rabines A."/>
            <person name="Zheng H."/>
            <person name="Allen L.Z."/>
            <person name="Kuo A."/>
            <person name="Grigoriev I.V."/>
            <person name="Allen A.E."/>
            <person name="Hazlebeck D."/>
            <person name="Allen E.E."/>
        </authorList>
    </citation>
    <scope>NUCLEOTIDE SEQUENCE</scope>
    <source>
        <strain evidence="1">Hildebrandi</strain>
    </source>
</reference>
<keyword evidence="3" id="KW-1185">Reference proteome</keyword>
<evidence type="ECO:0000313" key="1">
    <source>
        <dbReference type="EMBL" id="KAG7338881.1"/>
    </source>
</evidence>
<dbReference type="AlphaFoldDB" id="A0A9K3K917"/>
<name>A0A9K3K917_9STRA</name>
<sequence>MEQPLNDEGARDFTLDVQGLAYVVEHVSVLLDFHVVCLRYRSHRIQMINEGSIVHEDSSSIRFATIQAECFYWGARRITSQEGPAGLVDAFAEHEAAIVIEHFLQCLVDAGNKEIVSDGGACVTVFDGPEFIWKTFNQSGKGV</sequence>
<protein>
    <submittedName>
        <fullName evidence="1">Uncharacterized protein</fullName>
    </submittedName>
</protein>
<dbReference type="Proteomes" id="UP000693970">
    <property type="component" value="Unassembled WGS sequence"/>
</dbReference>
<organism evidence="1 3">
    <name type="scientific">Nitzschia inconspicua</name>
    <dbReference type="NCBI Taxonomy" id="303405"/>
    <lineage>
        <taxon>Eukaryota</taxon>
        <taxon>Sar</taxon>
        <taxon>Stramenopiles</taxon>
        <taxon>Ochrophyta</taxon>
        <taxon>Bacillariophyta</taxon>
        <taxon>Bacillariophyceae</taxon>
        <taxon>Bacillariophycidae</taxon>
        <taxon>Bacillariales</taxon>
        <taxon>Bacillariaceae</taxon>
        <taxon>Nitzschia</taxon>
    </lineage>
</organism>
<gene>
    <name evidence="1" type="ORF">IV203_004781</name>
    <name evidence="2" type="ORF">IV203_028846</name>
</gene>
<comment type="caution">
    <text evidence="1">The sequence shown here is derived from an EMBL/GenBank/DDBJ whole genome shotgun (WGS) entry which is preliminary data.</text>
</comment>
<evidence type="ECO:0000313" key="3">
    <source>
        <dbReference type="Proteomes" id="UP000693970"/>
    </source>
</evidence>
<reference evidence="1" key="2">
    <citation type="submission" date="2021-04" db="EMBL/GenBank/DDBJ databases">
        <authorList>
            <person name="Podell S."/>
        </authorList>
    </citation>
    <scope>NUCLEOTIDE SEQUENCE</scope>
    <source>
        <strain evidence="1">Hildebrandi</strain>
    </source>
</reference>
<accession>A0A9K3K917</accession>
<proteinExistence type="predicted"/>
<dbReference type="EMBL" id="JAGRRH010000007">
    <property type="protein sequence ID" value="KAG7366176.1"/>
    <property type="molecule type" value="Genomic_DNA"/>
</dbReference>